<dbReference type="InterPro" id="IPR006139">
    <property type="entry name" value="D-isomer_2_OHA_DH_cat_dom"/>
</dbReference>
<dbReference type="EMBL" id="MFUJ01000001">
    <property type="protein sequence ID" value="OGI79567.1"/>
    <property type="molecule type" value="Genomic_DNA"/>
</dbReference>
<proteinExistence type="inferred from homology"/>
<accession>A0A1F6WCC8</accession>
<protein>
    <recommendedName>
        <fullName evidence="9">Hydroxyacid dehydrogenase</fullName>
    </recommendedName>
</protein>
<dbReference type="InterPro" id="IPR036291">
    <property type="entry name" value="NAD(P)-bd_dom_sf"/>
</dbReference>
<evidence type="ECO:0000256" key="4">
    <source>
        <dbReference type="RuleBase" id="RU003719"/>
    </source>
</evidence>
<feature type="domain" description="D-isomer specific 2-hydroxyacid dehydrogenase catalytic" evidence="5">
    <location>
        <begin position="7"/>
        <end position="357"/>
    </location>
</feature>
<dbReference type="Gene3D" id="3.40.50.720">
    <property type="entry name" value="NAD(P)-binding Rossmann-like Domain"/>
    <property type="match status" value="2"/>
</dbReference>
<dbReference type="Pfam" id="PF02826">
    <property type="entry name" value="2-Hacid_dh_C"/>
    <property type="match status" value="1"/>
</dbReference>
<dbReference type="PANTHER" id="PTHR43026">
    <property type="entry name" value="2-HYDROXYACID DEHYDROGENASE HOMOLOG 1-RELATED"/>
    <property type="match status" value="1"/>
</dbReference>
<dbReference type="Proteomes" id="UP000177052">
    <property type="component" value="Unassembled WGS sequence"/>
</dbReference>
<evidence type="ECO:0000256" key="1">
    <source>
        <dbReference type="ARBA" id="ARBA00005854"/>
    </source>
</evidence>
<organism evidence="7 8">
    <name type="scientific">Candidatus Nomurabacteria bacterium RIFCSPHIGHO2_12_FULL_37_29</name>
    <dbReference type="NCBI Taxonomy" id="1801759"/>
    <lineage>
        <taxon>Bacteria</taxon>
        <taxon>Candidatus Nomuraibacteriota</taxon>
    </lineage>
</organism>
<name>A0A1F6WCC8_9BACT</name>
<dbReference type="PROSITE" id="PS00065">
    <property type="entry name" value="D_2_HYDROXYACID_DH_1"/>
    <property type="match status" value="1"/>
</dbReference>
<comment type="similarity">
    <text evidence="1 4">Belongs to the D-isomer specific 2-hydroxyacid dehydrogenase family.</text>
</comment>
<dbReference type="InterPro" id="IPR029753">
    <property type="entry name" value="D-isomer_DH_CS"/>
</dbReference>
<dbReference type="PANTHER" id="PTHR43026:SF1">
    <property type="entry name" value="2-HYDROXYACID DEHYDROGENASE HOMOLOG 1-RELATED"/>
    <property type="match status" value="1"/>
</dbReference>
<dbReference type="InterPro" id="IPR058205">
    <property type="entry name" value="D-LDH-like"/>
</dbReference>
<dbReference type="SUPFAM" id="SSF52283">
    <property type="entry name" value="Formate/glycerate dehydrogenase catalytic domain-like"/>
    <property type="match status" value="1"/>
</dbReference>
<sequence length="358" mass="39698">MNPTKIVFFEVPKVEQAILADFLSGSSFDISFYEEKLKEENAYLVKDAEVVSVFINSVINKNVIDILPGLKFIATRSTGYDHIDVGYCKNKEIKVSNVPAYGSNTVAEFSFALMLDISRKVSDANRQIRKEATLSVQGATSAKSGKRGRISGWDFSNFRGFDLFGKTLGVVGTGKIGKNVIKIAKGFNMKVIAFDLLPDNKFAEENAFQYVSFNDVLADSDIITLHTPYNKDTHHLINKDNIKLFKKGAYLINTARGELVDTEALIWGLKEGIVAGAGLDVLEGERKLKEEIEFLARDNGYADDSKTLLGDRMLMGMPNVIVTPHIAFYTREAVAEILKITAENIKSFTLSNPQNLVK</sequence>
<dbReference type="PROSITE" id="PS00670">
    <property type="entry name" value="D_2_HYDROXYACID_DH_2"/>
    <property type="match status" value="1"/>
</dbReference>
<evidence type="ECO:0000256" key="2">
    <source>
        <dbReference type="ARBA" id="ARBA00023002"/>
    </source>
</evidence>
<reference evidence="7 8" key="1">
    <citation type="journal article" date="2016" name="Nat. Commun.">
        <title>Thousands of microbial genomes shed light on interconnected biogeochemical processes in an aquifer system.</title>
        <authorList>
            <person name="Anantharaman K."/>
            <person name="Brown C.T."/>
            <person name="Hug L.A."/>
            <person name="Sharon I."/>
            <person name="Castelle C.J."/>
            <person name="Probst A.J."/>
            <person name="Thomas B.C."/>
            <person name="Singh A."/>
            <person name="Wilkins M.J."/>
            <person name="Karaoz U."/>
            <person name="Brodie E.L."/>
            <person name="Williams K.H."/>
            <person name="Hubbard S.S."/>
            <person name="Banfield J.F."/>
        </authorList>
    </citation>
    <scope>NUCLEOTIDE SEQUENCE [LARGE SCALE GENOMIC DNA]</scope>
</reference>
<evidence type="ECO:0000313" key="8">
    <source>
        <dbReference type="Proteomes" id="UP000177052"/>
    </source>
</evidence>
<dbReference type="InterPro" id="IPR006140">
    <property type="entry name" value="D-isomer_DH_NAD-bd"/>
</dbReference>
<dbReference type="AlphaFoldDB" id="A0A1F6WCC8"/>
<keyword evidence="2 4" id="KW-0560">Oxidoreductase</keyword>
<feature type="domain" description="D-isomer specific 2-hydroxyacid dehydrogenase NAD-binding" evidence="6">
    <location>
        <begin position="111"/>
        <end position="327"/>
    </location>
</feature>
<gene>
    <name evidence="7" type="ORF">A3F19_00705</name>
</gene>
<dbReference type="Pfam" id="PF00389">
    <property type="entry name" value="2-Hacid_dh"/>
    <property type="match status" value="1"/>
</dbReference>
<evidence type="ECO:0000256" key="3">
    <source>
        <dbReference type="ARBA" id="ARBA00023027"/>
    </source>
</evidence>
<evidence type="ECO:0000259" key="6">
    <source>
        <dbReference type="Pfam" id="PF02826"/>
    </source>
</evidence>
<dbReference type="InterPro" id="IPR029752">
    <property type="entry name" value="D-isomer_DH_CS1"/>
</dbReference>
<dbReference type="GO" id="GO:0008720">
    <property type="term" value="F:D-lactate dehydrogenase (NAD+) activity"/>
    <property type="evidence" value="ECO:0007669"/>
    <property type="project" value="TreeGrafter"/>
</dbReference>
<evidence type="ECO:0008006" key="9">
    <source>
        <dbReference type="Google" id="ProtNLM"/>
    </source>
</evidence>
<comment type="caution">
    <text evidence="7">The sequence shown here is derived from an EMBL/GenBank/DDBJ whole genome shotgun (WGS) entry which is preliminary data.</text>
</comment>
<dbReference type="GO" id="GO:0051287">
    <property type="term" value="F:NAD binding"/>
    <property type="evidence" value="ECO:0007669"/>
    <property type="project" value="InterPro"/>
</dbReference>
<dbReference type="PROSITE" id="PS00671">
    <property type="entry name" value="D_2_HYDROXYACID_DH_3"/>
    <property type="match status" value="1"/>
</dbReference>
<dbReference type="SUPFAM" id="SSF51735">
    <property type="entry name" value="NAD(P)-binding Rossmann-fold domains"/>
    <property type="match status" value="1"/>
</dbReference>
<evidence type="ECO:0000259" key="5">
    <source>
        <dbReference type="Pfam" id="PF00389"/>
    </source>
</evidence>
<evidence type="ECO:0000313" key="7">
    <source>
        <dbReference type="EMBL" id="OGI79567.1"/>
    </source>
</evidence>
<keyword evidence="3" id="KW-0520">NAD</keyword>